<evidence type="ECO:0000313" key="2">
    <source>
        <dbReference type="Proteomes" id="UP000217289"/>
    </source>
</evidence>
<gene>
    <name evidence="1" type="ORF">MEBOL_002693</name>
</gene>
<dbReference type="EMBL" id="CP022163">
    <property type="protein sequence ID" value="ATB29244.1"/>
    <property type="molecule type" value="Genomic_DNA"/>
</dbReference>
<organism evidence="1 2">
    <name type="scientific">Melittangium boletus DSM 14713</name>
    <dbReference type="NCBI Taxonomy" id="1294270"/>
    <lineage>
        <taxon>Bacteria</taxon>
        <taxon>Pseudomonadati</taxon>
        <taxon>Myxococcota</taxon>
        <taxon>Myxococcia</taxon>
        <taxon>Myxococcales</taxon>
        <taxon>Cystobacterineae</taxon>
        <taxon>Archangiaceae</taxon>
        <taxon>Melittangium</taxon>
    </lineage>
</organism>
<dbReference type="InterPro" id="IPR032871">
    <property type="entry name" value="AHH_dom_containing"/>
</dbReference>
<reference evidence="1 2" key="1">
    <citation type="submission" date="2017-06" db="EMBL/GenBank/DDBJ databases">
        <authorList>
            <person name="Kim H.J."/>
            <person name="Triplett B.A."/>
        </authorList>
    </citation>
    <scope>NUCLEOTIDE SEQUENCE [LARGE SCALE GENOMIC DNA]</scope>
    <source>
        <strain evidence="1 2">DSM 14713</strain>
    </source>
</reference>
<protein>
    <submittedName>
        <fullName evidence="1">Uncharacterized protein</fullName>
    </submittedName>
</protein>
<evidence type="ECO:0000313" key="1">
    <source>
        <dbReference type="EMBL" id="ATB29244.1"/>
    </source>
</evidence>
<dbReference type="AlphaFoldDB" id="A0A250IBK8"/>
<keyword evidence="2" id="KW-1185">Reference proteome</keyword>
<dbReference type="Proteomes" id="UP000217289">
    <property type="component" value="Chromosome"/>
</dbReference>
<proteinExistence type="predicted"/>
<dbReference type="Pfam" id="PF14412">
    <property type="entry name" value="AHH"/>
    <property type="match status" value="1"/>
</dbReference>
<name>A0A250IBK8_9BACT</name>
<accession>A0A250IBK8</accession>
<dbReference type="KEGG" id="mbd:MEBOL_002693"/>
<sequence length="615" mass="66852">MCATGAHPNRPDWVEVTTYLDGMLLSGYVQGFRINTDLPEPNAKLHHVKRGDRLEPIAARSYRQGIEPGRDLRYYENVVLYVNQRACRAGIQKINGDVRLVEGHRIWLVSVAFAQRLQGLVESGSLSGGLLARARSVGLHLDDIITSVADSPRHFGSVAGQYKDAIREHLPQIVSIVVIFITAELASAFLATVPTGVSQLAAALIQLGLAAFGAKDMIDAGVEALKYATEWITQAWKAHGDSKQLEAASKSFLQMLMSIAMAALSKAGVKSNFKRGLTLARGVKITPPRLEYMAVASSNGHAVAVPVFRPGSITSTATAMAMSPKPGLAAVLQQGTHGTSATDTPTKPAKEFPDDMELERLLEKAPNGEALMPFVGRPVPKPGTLEFAVLKKELEQAGYVLDVVKEGPQSFRLRRLKGQSQELAQLTVTERGLIALKGDGPSRISVFSRYRKNYLDFIKETAGEVASKAAEARISAGNQLHHLIPDGVAQSHPLILEALERLKGYTIDRGTNIIDMPSIPNAEGQLMHLGNHPKYSAYVRTKLTSAQRALGPLEKVSLQQLHQTLLRIETELRKAIQGIDPLPPHVLKEIAEDGIVVGRKLAMLERPSHEESFPA</sequence>